<keyword evidence="1" id="KW-0547">Nucleotide-binding</keyword>
<dbReference type="EMBL" id="AJWJ01000082">
    <property type="protein sequence ID" value="KAF2075877.1"/>
    <property type="molecule type" value="Genomic_DNA"/>
</dbReference>
<dbReference type="FunFam" id="3.40.50.300:FF:001039">
    <property type="entry name" value="ATP-dependent RNA helicase DDX60"/>
    <property type="match status" value="1"/>
</dbReference>
<dbReference type="PROSITE" id="PS51194">
    <property type="entry name" value="HELICASE_CTER"/>
    <property type="match status" value="1"/>
</dbReference>
<dbReference type="GO" id="GO:0005737">
    <property type="term" value="C:cytoplasm"/>
    <property type="evidence" value="ECO:0007669"/>
    <property type="project" value="TreeGrafter"/>
</dbReference>
<proteinExistence type="predicted"/>
<dbReference type="GO" id="GO:0003676">
    <property type="term" value="F:nucleic acid binding"/>
    <property type="evidence" value="ECO:0007669"/>
    <property type="project" value="InterPro"/>
</dbReference>
<evidence type="ECO:0000256" key="2">
    <source>
        <dbReference type="ARBA" id="ARBA00022801"/>
    </source>
</evidence>
<dbReference type="SMART" id="SM00487">
    <property type="entry name" value="DEXDc"/>
    <property type="match status" value="1"/>
</dbReference>
<dbReference type="OrthoDB" id="64767at2759"/>
<organism evidence="8 9">
    <name type="scientific">Polysphondylium violaceum</name>
    <dbReference type="NCBI Taxonomy" id="133409"/>
    <lineage>
        <taxon>Eukaryota</taxon>
        <taxon>Amoebozoa</taxon>
        <taxon>Evosea</taxon>
        <taxon>Eumycetozoa</taxon>
        <taxon>Dictyostelia</taxon>
        <taxon>Dictyosteliales</taxon>
        <taxon>Dictyosteliaceae</taxon>
        <taxon>Polysphondylium</taxon>
    </lineage>
</organism>
<name>A0A8J4PZJ9_9MYCE</name>
<dbReference type="InterPro" id="IPR055124">
    <property type="entry name" value="PIN-like_DDX60"/>
</dbReference>
<evidence type="ECO:0000313" key="9">
    <source>
        <dbReference type="Proteomes" id="UP000695562"/>
    </source>
</evidence>
<dbReference type="PANTHER" id="PTHR44533:SF4">
    <property type="entry name" value="DEAD_H RNA HELICASE, PUTATIVE-RELATED"/>
    <property type="match status" value="1"/>
</dbReference>
<dbReference type="PROSITE" id="PS51192">
    <property type="entry name" value="HELICASE_ATP_BIND_1"/>
    <property type="match status" value="1"/>
</dbReference>
<evidence type="ECO:0000256" key="3">
    <source>
        <dbReference type="ARBA" id="ARBA00022806"/>
    </source>
</evidence>
<feature type="compositionally biased region" description="Low complexity" evidence="5">
    <location>
        <begin position="15"/>
        <end position="32"/>
    </location>
</feature>
<feature type="region of interest" description="Disordered" evidence="5">
    <location>
        <begin position="573"/>
        <end position="601"/>
    </location>
</feature>
<dbReference type="Gene3D" id="3.40.50.300">
    <property type="entry name" value="P-loop containing nucleotide triphosphate hydrolases"/>
    <property type="match status" value="2"/>
</dbReference>
<dbReference type="InterPro" id="IPR011545">
    <property type="entry name" value="DEAD/DEAH_box_helicase_dom"/>
</dbReference>
<dbReference type="SUPFAM" id="SSF52540">
    <property type="entry name" value="P-loop containing nucleoside triphosphate hydrolases"/>
    <property type="match status" value="1"/>
</dbReference>
<feature type="domain" description="Helicase ATP-binding" evidence="6">
    <location>
        <begin position="767"/>
        <end position="939"/>
    </location>
</feature>
<gene>
    <name evidence="8" type="ORF">CYY_002813</name>
</gene>
<keyword evidence="2" id="KW-0378">Hydrolase</keyword>
<feature type="compositionally biased region" description="Basic and acidic residues" evidence="5">
    <location>
        <begin position="583"/>
        <end position="601"/>
    </location>
</feature>
<dbReference type="Pfam" id="PF23002">
    <property type="entry name" value="PIN-like_DDX60"/>
    <property type="match status" value="1"/>
</dbReference>
<dbReference type="InterPro" id="IPR001650">
    <property type="entry name" value="Helicase_C-like"/>
</dbReference>
<feature type="domain" description="Helicase C-terminal" evidence="7">
    <location>
        <begin position="1158"/>
        <end position="1325"/>
    </location>
</feature>
<comment type="caution">
    <text evidence="8">The sequence shown here is derived from an EMBL/GenBank/DDBJ whole genome shotgun (WGS) entry which is preliminary data.</text>
</comment>
<evidence type="ECO:0000259" key="7">
    <source>
        <dbReference type="PROSITE" id="PS51194"/>
    </source>
</evidence>
<sequence length="1641" mass="189053">MEAIVDTSTKIQDKASSTSPTTTSTTSASSSAASSSIPFNLLFPNEAINILHDFGVDLPFVIDGDSLILHLFLSNPFLSTTEPQSLVFFHYFENFISTLLNRKARFHILFIQENESLYKNSNLRLIRKLCIQYYIYQYPNKYSQEEHQVTFKLIRSKWWDHSDYLSIETYFKENMFSFMFIRIPENLEIEDQVYDTYMLDSLILKSFSFFDYIVELNSVAFNGSNVASVIYAKSFRFERFLIEKQNDYLSTVAERVKSRDDISSYQSTMIDKQGFEISLFTEAVKKDRSISKTELDYQFITYICLKESLSLQDRSIKLPDSFKPDQLVSSYLSNLSSVMCDLLALGSESVLQDIDFLDLIDYKLFVILLSLVQGTQNADVYTIVGKDVSEKVCHIWSLVHPGLPVPLSAPKIPALRKVIRHIEKETIGLCTDIKVDKISNDFIEHVSPNLGTLFEPYYSDDSESDGEGDDDLGLWDDDSDADDDRKCVAKTRFVDNFHFHRNKTIEPDAFDVKLKDAYKETRSRYSEKIRQKGALAFKKYADSLNDPKDKFIITHLVSKEEQEKARLKMEKEELKKTYHKPSKNKDNNNKNKVLKPKDEAQKRKENALVELKARFLVQLETCSDPSLAIKFLSDTSNLLQLTKVYEKFFDKLVLFKDNLGSIKSYYQLIQGYLRFFDENSTFESSSIFNHMYFISKNIICSYDLANYLSSRFRLGHSELDIHSSENLRDSIKLQMVDSPETLVRNTGSVADKRVRNFKPDKWQVELLDIVDAQKSALICAPTSSGKTFISFYAFESVLKSSNDGIVVFVCPTKALVNQMYAEVLGKYEKNYNHILKKPSSHRMVGIFTREWRLDIHNCQILITVAEALEILFLSVVNTSFIQRIKYVIFDEVHTIASASGAVWERLLLFNPSPFLALSATIGNLKDFHEWLKKIDPNRDVELIQYKHRFNDLNTFFVPPSDPTSIEPIHPVSCLLQDGEKIIDFGEDHTLLSNEAYELYAAMKDRFGYQMVQHLDPCVCFASKPNALYNLEKQAIYDYQLQLKETFTKLSKSHKDDIKKIIYQLSPIEYKDLEFPWMYEITGMLIEYQKKNLLPIIIFTFDRKRCNNIADTIYQQILSRNTDPDLQEKKYKLDASIKVYEKLVNNIKKNQSSSNETIPEMKILEDLRNKRNILDYSKPQFGTLTLSDIDQKVRSNPMAQHLMQGIAVHHAGCDKNYLKNVEYLFRSGKIQVVIGTSTLALGVNMPCKSVMFCGDSPYLNTLTFRQCAGRAGRRGIDKVGNTIFVGVSHYKINNLLNSNLSQIVGNTCLSPSISLQLLCRYDYELETQGGSKKEKGMEIIKKSTISLLNNSFFIGDPIQVQFQFRFSLDYLYKSGFINKSGVPLDYSGIVTHLSYLEPYNFLFVLLLTQGAFDNVHLKNQMDSDIYIIKILSHLFCIKKTISIQRRSPSILVLEQMPKEAYTILEKHNVQLMENLYAYIHIYQKYLNSPPLALSHDRPIKNPENTNSAWRTRIYGLKPTKGFHQNPVHSLCGAYNIKTKDQLKSLLGSKNYFSLSVLPFSNLEPGIINSYILDFFKHGQSIAIIRDNKISEGEIWNLLREFTLVLKTIATCLERRSEHDPITLAFKGLAERYQKRFGESFSY</sequence>
<accession>A0A8J4PZJ9</accession>
<dbReference type="InterPro" id="IPR014001">
    <property type="entry name" value="Helicase_ATP-bd"/>
</dbReference>
<dbReference type="Pfam" id="PF00270">
    <property type="entry name" value="DEAD"/>
    <property type="match status" value="1"/>
</dbReference>
<dbReference type="SMART" id="SM00490">
    <property type="entry name" value="HELICc"/>
    <property type="match status" value="1"/>
</dbReference>
<evidence type="ECO:0000313" key="8">
    <source>
        <dbReference type="EMBL" id="KAF2075877.1"/>
    </source>
</evidence>
<evidence type="ECO:0008006" key="10">
    <source>
        <dbReference type="Google" id="ProtNLM"/>
    </source>
</evidence>
<keyword evidence="4" id="KW-0067">ATP-binding</keyword>
<dbReference type="GO" id="GO:0004386">
    <property type="term" value="F:helicase activity"/>
    <property type="evidence" value="ECO:0007669"/>
    <property type="project" value="UniProtKB-KW"/>
</dbReference>
<feature type="region of interest" description="Disordered" evidence="5">
    <location>
        <begin position="1"/>
        <end position="32"/>
    </location>
</feature>
<keyword evidence="9" id="KW-1185">Reference proteome</keyword>
<dbReference type="InterPro" id="IPR052431">
    <property type="entry name" value="SKI2_subfamily_helicases"/>
</dbReference>
<feature type="compositionally biased region" description="Polar residues" evidence="5">
    <location>
        <begin position="1"/>
        <end position="10"/>
    </location>
</feature>
<dbReference type="Pfam" id="PF00271">
    <property type="entry name" value="Helicase_C"/>
    <property type="match status" value="1"/>
</dbReference>
<protein>
    <recommendedName>
        <fullName evidence="10">DEAD/DEAH box helicase</fullName>
    </recommendedName>
</protein>
<dbReference type="PANTHER" id="PTHR44533">
    <property type="entry name" value="DEAD/H RNA HELICASE, PUTATIVE-RELATED"/>
    <property type="match status" value="1"/>
</dbReference>
<evidence type="ECO:0000256" key="1">
    <source>
        <dbReference type="ARBA" id="ARBA00022741"/>
    </source>
</evidence>
<dbReference type="GO" id="GO:0005524">
    <property type="term" value="F:ATP binding"/>
    <property type="evidence" value="ECO:0007669"/>
    <property type="project" value="UniProtKB-KW"/>
</dbReference>
<keyword evidence="3" id="KW-0347">Helicase</keyword>
<reference evidence="8" key="1">
    <citation type="submission" date="2020-01" db="EMBL/GenBank/DDBJ databases">
        <title>Development of genomics and gene disruption for Polysphondylium violaceum indicates a role for the polyketide synthase stlB in stalk morphogenesis.</title>
        <authorList>
            <person name="Narita B."/>
            <person name="Kawabe Y."/>
            <person name="Kin K."/>
            <person name="Saito T."/>
            <person name="Gibbs R."/>
            <person name="Kuspa A."/>
            <person name="Muzny D."/>
            <person name="Queller D."/>
            <person name="Richards S."/>
            <person name="Strassman J."/>
            <person name="Sucgang R."/>
            <person name="Worley K."/>
            <person name="Schaap P."/>
        </authorList>
    </citation>
    <scope>NUCLEOTIDE SEQUENCE</scope>
    <source>
        <strain evidence="8">QSvi11</strain>
    </source>
</reference>
<dbReference type="InterPro" id="IPR027417">
    <property type="entry name" value="P-loop_NTPase"/>
</dbReference>
<evidence type="ECO:0000256" key="5">
    <source>
        <dbReference type="SAM" id="MobiDB-lite"/>
    </source>
</evidence>
<evidence type="ECO:0000259" key="6">
    <source>
        <dbReference type="PROSITE" id="PS51192"/>
    </source>
</evidence>
<evidence type="ECO:0000256" key="4">
    <source>
        <dbReference type="ARBA" id="ARBA00022840"/>
    </source>
</evidence>
<dbReference type="GO" id="GO:0016787">
    <property type="term" value="F:hydrolase activity"/>
    <property type="evidence" value="ECO:0007669"/>
    <property type="project" value="UniProtKB-KW"/>
</dbReference>
<dbReference type="Proteomes" id="UP000695562">
    <property type="component" value="Unassembled WGS sequence"/>
</dbReference>